<keyword evidence="2" id="KW-1185">Reference proteome</keyword>
<dbReference type="AlphaFoldDB" id="A0A4C1XGK9"/>
<proteinExistence type="predicted"/>
<protein>
    <submittedName>
        <fullName evidence="1">Uncharacterized protein</fullName>
    </submittedName>
</protein>
<comment type="caution">
    <text evidence="1">The sequence shown here is derived from an EMBL/GenBank/DDBJ whole genome shotgun (WGS) entry which is preliminary data.</text>
</comment>
<organism evidence="1 2">
    <name type="scientific">Eumeta variegata</name>
    <name type="common">Bagworm moth</name>
    <name type="synonym">Eumeta japonica</name>
    <dbReference type="NCBI Taxonomy" id="151549"/>
    <lineage>
        <taxon>Eukaryota</taxon>
        <taxon>Metazoa</taxon>
        <taxon>Ecdysozoa</taxon>
        <taxon>Arthropoda</taxon>
        <taxon>Hexapoda</taxon>
        <taxon>Insecta</taxon>
        <taxon>Pterygota</taxon>
        <taxon>Neoptera</taxon>
        <taxon>Endopterygota</taxon>
        <taxon>Lepidoptera</taxon>
        <taxon>Glossata</taxon>
        <taxon>Ditrysia</taxon>
        <taxon>Tineoidea</taxon>
        <taxon>Psychidae</taxon>
        <taxon>Oiketicinae</taxon>
        <taxon>Eumeta</taxon>
    </lineage>
</organism>
<evidence type="ECO:0000313" key="1">
    <source>
        <dbReference type="EMBL" id="GBP61584.1"/>
    </source>
</evidence>
<dbReference type="Proteomes" id="UP000299102">
    <property type="component" value="Unassembled WGS sequence"/>
</dbReference>
<dbReference type="EMBL" id="BGZK01000817">
    <property type="protein sequence ID" value="GBP61584.1"/>
    <property type="molecule type" value="Genomic_DNA"/>
</dbReference>
<evidence type="ECO:0000313" key="2">
    <source>
        <dbReference type="Proteomes" id="UP000299102"/>
    </source>
</evidence>
<accession>A0A4C1XGK9</accession>
<name>A0A4C1XGK9_EUMVA</name>
<reference evidence="1 2" key="1">
    <citation type="journal article" date="2019" name="Commun. Biol.">
        <title>The bagworm genome reveals a unique fibroin gene that provides high tensile strength.</title>
        <authorList>
            <person name="Kono N."/>
            <person name="Nakamura H."/>
            <person name="Ohtoshi R."/>
            <person name="Tomita M."/>
            <person name="Numata K."/>
            <person name="Arakawa K."/>
        </authorList>
    </citation>
    <scope>NUCLEOTIDE SEQUENCE [LARGE SCALE GENOMIC DNA]</scope>
</reference>
<gene>
    <name evidence="1" type="ORF">EVAR_46445_1</name>
</gene>
<sequence length="141" mass="15801">MEKLGRTQIKRKKYYLVPRMFSAKSSDDTRALLKDLKFVYNIKEIKGSILLRILNFEYVRQAVGSANTLSVSGHSPSVSKRPCLLFALFREGAVLESAMRIERETGELRLGVTLKSVTLGNVTMIPNERGPPMPCVSPTQL</sequence>